<feature type="domain" description="Carbohydrate kinase PfkB" evidence="4">
    <location>
        <begin position="77"/>
        <end position="340"/>
    </location>
</feature>
<organism evidence="5 6">
    <name type="scientific">Streptomyces daliensis</name>
    <dbReference type="NCBI Taxonomy" id="299421"/>
    <lineage>
        <taxon>Bacteria</taxon>
        <taxon>Bacillati</taxon>
        <taxon>Actinomycetota</taxon>
        <taxon>Actinomycetes</taxon>
        <taxon>Kitasatosporales</taxon>
        <taxon>Streptomycetaceae</taxon>
        <taxon>Streptomyces</taxon>
    </lineage>
</organism>
<accession>A0A8T4ILH8</accession>
<keyword evidence="2 5" id="KW-0418">Kinase</keyword>
<evidence type="ECO:0000256" key="1">
    <source>
        <dbReference type="ARBA" id="ARBA00022679"/>
    </source>
</evidence>
<evidence type="ECO:0000313" key="5">
    <source>
        <dbReference type="EMBL" id="MBR7672809.1"/>
    </source>
</evidence>
<feature type="region of interest" description="Disordered" evidence="3">
    <location>
        <begin position="1"/>
        <end position="35"/>
    </location>
</feature>
<name>A0A8T4ILH8_9ACTN</name>
<dbReference type="PROSITE" id="PS00584">
    <property type="entry name" value="PFKB_KINASES_2"/>
    <property type="match status" value="1"/>
</dbReference>
<evidence type="ECO:0000256" key="3">
    <source>
        <dbReference type="SAM" id="MobiDB-lite"/>
    </source>
</evidence>
<dbReference type="EMBL" id="JAGSMN010000137">
    <property type="protein sequence ID" value="MBR7672809.1"/>
    <property type="molecule type" value="Genomic_DNA"/>
</dbReference>
<evidence type="ECO:0000256" key="2">
    <source>
        <dbReference type="ARBA" id="ARBA00022777"/>
    </source>
</evidence>
<dbReference type="GO" id="GO:0016301">
    <property type="term" value="F:kinase activity"/>
    <property type="evidence" value="ECO:0007669"/>
    <property type="project" value="UniProtKB-KW"/>
</dbReference>
<dbReference type="PANTHER" id="PTHR42774">
    <property type="entry name" value="PHOSPHOTRANSFERASE SYSTEM TRANSPORT PROTEIN"/>
    <property type="match status" value="1"/>
</dbReference>
<dbReference type="InterPro" id="IPR029056">
    <property type="entry name" value="Ribokinase-like"/>
</dbReference>
<dbReference type="SUPFAM" id="SSF53613">
    <property type="entry name" value="Ribokinase-like"/>
    <property type="match status" value="1"/>
</dbReference>
<evidence type="ECO:0000259" key="4">
    <source>
        <dbReference type="Pfam" id="PF00294"/>
    </source>
</evidence>
<dbReference type="Gene3D" id="3.40.1190.20">
    <property type="match status" value="1"/>
</dbReference>
<dbReference type="InterPro" id="IPR002173">
    <property type="entry name" value="Carboh/pur_kinase_PfkB_CS"/>
</dbReference>
<proteinExistence type="predicted"/>
<keyword evidence="1" id="KW-0808">Transferase</keyword>
<dbReference type="Pfam" id="PF00294">
    <property type="entry name" value="PfkB"/>
    <property type="match status" value="1"/>
</dbReference>
<reference evidence="5" key="1">
    <citation type="submission" date="2021-04" db="EMBL/GenBank/DDBJ databases">
        <title>Sequencing of actinobacteria type strains.</title>
        <authorList>
            <person name="Nguyen G.-S."/>
            <person name="Wentzel A."/>
        </authorList>
    </citation>
    <scope>NUCLEOTIDE SEQUENCE</scope>
    <source>
        <strain evidence="5">DSM 42095</strain>
    </source>
</reference>
<protein>
    <submittedName>
        <fullName evidence="5">Sugar kinase</fullName>
    </submittedName>
</protein>
<dbReference type="Proteomes" id="UP000675554">
    <property type="component" value="Unassembled WGS sequence"/>
</dbReference>
<dbReference type="PANTHER" id="PTHR42774:SF3">
    <property type="entry name" value="KETOHEXOKINASE"/>
    <property type="match status" value="1"/>
</dbReference>
<evidence type="ECO:0000313" key="6">
    <source>
        <dbReference type="Proteomes" id="UP000675554"/>
    </source>
</evidence>
<keyword evidence="6" id="KW-1185">Reference proteome</keyword>
<dbReference type="InterPro" id="IPR011611">
    <property type="entry name" value="PfkB_dom"/>
</dbReference>
<dbReference type="InterPro" id="IPR052562">
    <property type="entry name" value="Ketohexokinase-related"/>
</dbReference>
<gene>
    <name evidence="5" type="ORF">KDA82_07210</name>
</gene>
<comment type="caution">
    <text evidence="5">The sequence shown here is derived from an EMBL/GenBank/DDBJ whole genome shotgun (WGS) entry which is preliminary data.</text>
</comment>
<dbReference type="AlphaFoldDB" id="A0A8T4ILH8"/>
<sequence>MSTGTGTGRDTGVEGTTDRDAPHSTPRPPSRFDPLAALRDEDADRTDWDVYLTGTVFLDIVFTGLDSAPVRGTESWARGMGSSPGGVANMATALSRLGLRTSLAAAFGDDMYGDYCREALEHGEGIDLALSHTVPGWHSPVTVSMAYEGERTMVSHGHEAPPKDAATAYDPQAPECPPPARACVTSLVPGGSQEWIATAARRGSRIFADVGWDDTGRWDLAALPDLAHCEAFLPNAAEAMRYTRTDCPRAAARALSEHVPLAVVTLGPEGACAVDGRTGESADVPAIAVEALDTTGAGDVFVAGFVMGSLAEWPLADRLAFAGLTAALSVQEFGGSLSAPGWAEIAAWWQHTRRYADQDAAALRRYAFLDALLMGCGRQWPLRRAVPTIGFRRGPAAGSGKQG</sequence>